<dbReference type="Gene3D" id="3.90.70.10">
    <property type="entry name" value="Cysteine proteinases"/>
    <property type="match status" value="1"/>
</dbReference>
<dbReference type="FunFam" id="2.170.140.10:FF:000009">
    <property type="entry name" value="Chondroitin proteoglycan 1"/>
    <property type="match status" value="1"/>
</dbReference>
<evidence type="ECO:0000256" key="2">
    <source>
        <dbReference type="ARBA" id="ARBA00022669"/>
    </source>
</evidence>
<evidence type="ECO:0000256" key="3">
    <source>
        <dbReference type="ARBA" id="ARBA00022670"/>
    </source>
</evidence>
<dbReference type="InterPro" id="IPR002557">
    <property type="entry name" value="Chitin-bd_dom"/>
</dbReference>
<dbReference type="HOGENOM" id="CLU_012184_8_1_1"/>
<dbReference type="InterPro" id="IPR025661">
    <property type="entry name" value="Pept_asp_AS"/>
</dbReference>
<organism evidence="7 8">
    <name type="scientific">Daphnia pulex</name>
    <name type="common">Water flea</name>
    <dbReference type="NCBI Taxonomy" id="6669"/>
    <lineage>
        <taxon>Eukaryota</taxon>
        <taxon>Metazoa</taxon>
        <taxon>Ecdysozoa</taxon>
        <taxon>Arthropoda</taxon>
        <taxon>Crustacea</taxon>
        <taxon>Branchiopoda</taxon>
        <taxon>Diplostraca</taxon>
        <taxon>Cladocera</taxon>
        <taxon>Anomopoda</taxon>
        <taxon>Daphniidae</taxon>
        <taxon>Daphnia</taxon>
    </lineage>
</organism>
<dbReference type="GO" id="GO:0004197">
    <property type="term" value="F:cysteine-type endopeptidase activity"/>
    <property type="evidence" value="ECO:0000318"/>
    <property type="project" value="GO_Central"/>
</dbReference>
<dbReference type="PRINTS" id="PR00705">
    <property type="entry name" value="PAPAIN"/>
</dbReference>
<dbReference type="OrthoDB" id="10253408at2759"/>
<feature type="domain" description="Chitin-binding type-2" evidence="6">
    <location>
        <begin position="222"/>
        <end position="278"/>
    </location>
</feature>
<dbReference type="PROSITE" id="PS50940">
    <property type="entry name" value="CHIT_BIND_II"/>
    <property type="match status" value="1"/>
</dbReference>
<evidence type="ECO:0000313" key="8">
    <source>
        <dbReference type="Proteomes" id="UP000000305"/>
    </source>
</evidence>
<dbReference type="SUPFAM" id="SSF54001">
    <property type="entry name" value="Cysteine proteinases"/>
    <property type="match status" value="1"/>
</dbReference>
<accession>E9GQ66</accession>
<sequence>MDYRNDPCMPPVRNQGGCGSCWAYTASAVVEFGKCKKSGGNAIDLSEQQIVDCSLGSGCSGGWEHEAWKYLASCGGHALESSYPYAGRDGACRFSPTGMTIGAKLLTSIPVEWVPSKDTSTMMNILSDGRILTVYIHLPDSFFNYKSGIFDDTKCNSGSAHALNPVGYGTLNGVDYWVMRNSWGAGWGSSGYVLVKRGIDLCLIESYARTTNIDTTTTTSLENFCTNRPNGNYANPNECQSYISCSNGSAYKMNCPSGLAFNEKYNSCDYIYNVPGCN</sequence>
<dbReference type="GO" id="GO:0008061">
    <property type="term" value="F:chitin binding"/>
    <property type="evidence" value="ECO:0007669"/>
    <property type="project" value="UniProtKB-KW"/>
</dbReference>
<dbReference type="InterPro" id="IPR013128">
    <property type="entry name" value="Peptidase_C1A"/>
</dbReference>
<dbReference type="InParanoid" id="E9GQ66"/>
<dbReference type="Pfam" id="PF00112">
    <property type="entry name" value="Peptidase_C1"/>
    <property type="match status" value="1"/>
</dbReference>
<dbReference type="InterPro" id="IPR000668">
    <property type="entry name" value="Peptidase_C1A_C"/>
</dbReference>
<dbReference type="InterPro" id="IPR038765">
    <property type="entry name" value="Papain-like_cys_pep_sf"/>
</dbReference>
<dbReference type="GO" id="GO:0051603">
    <property type="term" value="P:proteolysis involved in protein catabolic process"/>
    <property type="evidence" value="ECO:0000318"/>
    <property type="project" value="GO_Central"/>
</dbReference>
<dbReference type="eggNOG" id="KOG1543">
    <property type="taxonomic scope" value="Eukaryota"/>
</dbReference>
<dbReference type="GO" id="GO:0005764">
    <property type="term" value="C:lysosome"/>
    <property type="evidence" value="ECO:0000318"/>
    <property type="project" value="GO_Central"/>
</dbReference>
<comment type="similarity">
    <text evidence="1">Belongs to the peptidase C1 family.</text>
</comment>
<dbReference type="InterPro" id="IPR039417">
    <property type="entry name" value="Peptidase_C1A_papain-like"/>
</dbReference>
<evidence type="ECO:0000256" key="5">
    <source>
        <dbReference type="ARBA" id="ARBA00022807"/>
    </source>
</evidence>
<gene>
    <name evidence="7" type="ORF">DAPPUDRAFT_213162</name>
</gene>
<keyword evidence="5" id="KW-0788">Thiol protease</keyword>
<dbReference type="InterPro" id="IPR036508">
    <property type="entry name" value="Chitin-bd_dom_sf"/>
</dbReference>
<keyword evidence="3" id="KW-0645">Protease</keyword>
<reference evidence="7 8" key="1">
    <citation type="journal article" date="2011" name="Science">
        <title>The ecoresponsive genome of Daphnia pulex.</title>
        <authorList>
            <person name="Colbourne J.K."/>
            <person name="Pfrender M.E."/>
            <person name="Gilbert D."/>
            <person name="Thomas W.K."/>
            <person name="Tucker A."/>
            <person name="Oakley T.H."/>
            <person name="Tokishita S."/>
            <person name="Aerts A."/>
            <person name="Arnold G.J."/>
            <person name="Basu M.K."/>
            <person name="Bauer D.J."/>
            <person name="Caceres C.E."/>
            <person name="Carmel L."/>
            <person name="Casola C."/>
            <person name="Choi J.H."/>
            <person name="Detter J.C."/>
            <person name="Dong Q."/>
            <person name="Dusheyko S."/>
            <person name="Eads B.D."/>
            <person name="Frohlich T."/>
            <person name="Geiler-Samerotte K.A."/>
            <person name="Gerlach D."/>
            <person name="Hatcher P."/>
            <person name="Jogdeo S."/>
            <person name="Krijgsveld J."/>
            <person name="Kriventseva E.V."/>
            <person name="Kultz D."/>
            <person name="Laforsch C."/>
            <person name="Lindquist E."/>
            <person name="Lopez J."/>
            <person name="Manak J.R."/>
            <person name="Muller J."/>
            <person name="Pangilinan J."/>
            <person name="Patwardhan R.P."/>
            <person name="Pitluck S."/>
            <person name="Pritham E.J."/>
            <person name="Rechtsteiner A."/>
            <person name="Rho M."/>
            <person name="Rogozin I.B."/>
            <person name="Sakarya O."/>
            <person name="Salamov A."/>
            <person name="Schaack S."/>
            <person name="Shapiro H."/>
            <person name="Shiga Y."/>
            <person name="Skalitzky C."/>
            <person name="Smith Z."/>
            <person name="Souvorov A."/>
            <person name="Sung W."/>
            <person name="Tang Z."/>
            <person name="Tsuchiya D."/>
            <person name="Tu H."/>
            <person name="Vos H."/>
            <person name="Wang M."/>
            <person name="Wolf Y.I."/>
            <person name="Yamagata H."/>
            <person name="Yamada T."/>
            <person name="Ye Y."/>
            <person name="Shaw J.R."/>
            <person name="Andrews J."/>
            <person name="Crease T.J."/>
            <person name="Tang H."/>
            <person name="Lucas S.M."/>
            <person name="Robertson H.M."/>
            <person name="Bork P."/>
            <person name="Koonin E.V."/>
            <person name="Zdobnov E.M."/>
            <person name="Grigoriev I.V."/>
            <person name="Lynch M."/>
            <person name="Boore J.L."/>
        </authorList>
    </citation>
    <scope>NUCLEOTIDE SEQUENCE [LARGE SCALE GENOMIC DNA]</scope>
</reference>
<dbReference type="SMART" id="SM00494">
    <property type="entry name" value="ChtBD2"/>
    <property type="match status" value="1"/>
</dbReference>
<dbReference type="EMBL" id="GL732558">
    <property type="protein sequence ID" value="EFX78220.1"/>
    <property type="molecule type" value="Genomic_DNA"/>
</dbReference>
<evidence type="ECO:0000259" key="6">
    <source>
        <dbReference type="PROSITE" id="PS50940"/>
    </source>
</evidence>
<dbReference type="Gene3D" id="2.170.140.10">
    <property type="entry name" value="Chitin binding domain"/>
    <property type="match status" value="1"/>
</dbReference>
<dbReference type="PANTHER" id="PTHR12411">
    <property type="entry name" value="CYSTEINE PROTEASE FAMILY C1-RELATED"/>
    <property type="match status" value="1"/>
</dbReference>
<name>E9GQ66_DAPPU</name>
<dbReference type="KEGG" id="dpx:DAPPUDRAFT_213162"/>
<dbReference type="Proteomes" id="UP000000305">
    <property type="component" value="Unassembled WGS sequence"/>
</dbReference>
<dbReference type="GO" id="GO:0005615">
    <property type="term" value="C:extracellular space"/>
    <property type="evidence" value="ECO:0000318"/>
    <property type="project" value="GO_Central"/>
</dbReference>
<dbReference type="SUPFAM" id="SSF57625">
    <property type="entry name" value="Invertebrate chitin-binding proteins"/>
    <property type="match status" value="1"/>
</dbReference>
<keyword evidence="4" id="KW-0378">Hydrolase</keyword>
<dbReference type="CDD" id="cd02248">
    <property type="entry name" value="Peptidase_C1A"/>
    <property type="match status" value="1"/>
</dbReference>
<evidence type="ECO:0000313" key="7">
    <source>
        <dbReference type="EMBL" id="EFX78220.1"/>
    </source>
</evidence>
<keyword evidence="2" id="KW-0147">Chitin-binding</keyword>
<evidence type="ECO:0000256" key="1">
    <source>
        <dbReference type="ARBA" id="ARBA00008455"/>
    </source>
</evidence>
<dbReference type="InterPro" id="IPR000169">
    <property type="entry name" value="Pept_cys_AS"/>
</dbReference>
<dbReference type="PROSITE" id="PS00640">
    <property type="entry name" value="THIOL_PROTEASE_ASN"/>
    <property type="match status" value="1"/>
</dbReference>
<dbReference type="PhylomeDB" id="E9GQ66"/>
<dbReference type="Pfam" id="PF01607">
    <property type="entry name" value="CBM_14"/>
    <property type="match status" value="1"/>
</dbReference>
<proteinExistence type="inferred from homology"/>
<dbReference type="SMART" id="SM00645">
    <property type="entry name" value="Pept_C1"/>
    <property type="match status" value="1"/>
</dbReference>
<evidence type="ECO:0000256" key="4">
    <source>
        <dbReference type="ARBA" id="ARBA00022801"/>
    </source>
</evidence>
<keyword evidence="8" id="KW-1185">Reference proteome</keyword>
<dbReference type="PROSITE" id="PS00139">
    <property type="entry name" value="THIOL_PROTEASE_CYS"/>
    <property type="match status" value="1"/>
</dbReference>
<protein>
    <recommendedName>
        <fullName evidence="6">Chitin-binding type-2 domain-containing protein</fullName>
    </recommendedName>
</protein>
<dbReference type="AlphaFoldDB" id="E9GQ66"/>